<evidence type="ECO:0000256" key="3">
    <source>
        <dbReference type="ARBA" id="ARBA00022723"/>
    </source>
</evidence>
<keyword evidence="11" id="KW-1185">Reference proteome</keyword>
<dbReference type="OrthoDB" id="5817083at2759"/>
<evidence type="ECO:0000256" key="1">
    <source>
        <dbReference type="ARBA" id="ARBA00004141"/>
    </source>
</evidence>
<evidence type="ECO:0000259" key="9">
    <source>
        <dbReference type="PROSITE" id="PS51292"/>
    </source>
</evidence>
<keyword evidence="6" id="KW-1133">Transmembrane helix</keyword>
<dbReference type="SMART" id="SM00744">
    <property type="entry name" value="RINGv"/>
    <property type="match status" value="1"/>
</dbReference>
<dbReference type="Proteomes" id="UP000054248">
    <property type="component" value="Unassembled WGS sequence"/>
</dbReference>
<evidence type="ECO:0000256" key="6">
    <source>
        <dbReference type="ARBA" id="ARBA00022989"/>
    </source>
</evidence>
<dbReference type="PANTHER" id="PTHR46283">
    <property type="entry name" value="E3 UBIQUITIN-PROTEIN LIGASE MARCH5"/>
    <property type="match status" value="1"/>
</dbReference>
<comment type="subcellular location">
    <subcellularLocation>
        <location evidence="1">Membrane</location>
        <topology evidence="1">Multi-pass membrane protein</topology>
    </subcellularLocation>
</comment>
<accession>A0A0C3L868</accession>
<protein>
    <recommendedName>
        <fullName evidence="9">RING-CH-type domain-containing protein</fullName>
    </recommendedName>
</protein>
<proteinExistence type="predicted"/>
<evidence type="ECO:0000256" key="5">
    <source>
        <dbReference type="ARBA" id="ARBA00022833"/>
    </source>
</evidence>
<dbReference type="PROSITE" id="PS51292">
    <property type="entry name" value="ZF_RING_CH"/>
    <property type="match status" value="1"/>
</dbReference>
<dbReference type="AlphaFoldDB" id="A0A0C3L868"/>
<feature type="domain" description="RING-CH-type" evidence="9">
    <location>
        <begin position="30"/>
        <end position="96"/>
    </location>
</feature>
<dbReference type="Gene3D" id="3.30.40.10">
    <property type="entry name" value="Zinc/RING finger domain, C3HC4 (zinc finger)"/>
    <property type="match status" value="1"/>
</dbReference>
<feature type="region of interest" description="Disordered" evidence="8">
    <location>
        <begin position="1"/>
        <end position="27"/>
    </location>
</feature>
<reference evidence="10 11" key="1">
    <citation type="submission" date="2014-04" db="EMBL/GenBank/DDBJ databases">
        <authorList>
            <consortium name="DOE Joint Genome Institute"/>
            <person name="Kuo A."/>
            <person name="Girlanda M."/>
            <person name="Perotto S."/>
            <person name="Kohler A."/>
            <person name="Nagy L.G."/>
            <person name="Floudas D."/>
            <person name="Copeland A."/>
            <person name="Barry K.W."/>
            <person name="Cichocki N."/>
            <person name="Veneault-Fourrey C."/>
            <person name="LaButti K."/>
            <person name="Lindquist E.A."/>
            <person name="Lipzen A."/>
            <person name="Lundell T."/>
            <person name="Morin E."/>
            <person name="Murat C."/>
            <person name="Sun H."/>
            <person name="Tunlid A."/>
            <person name="Henrissat B."/>
            <person name="Grigoriev I.V."/>
            <person name="Hibbett D.S."/>
            <person name="Martin F."/>
            <person name="Nordberg H.P."/>
            <person name="Cantor M.N."/>
            <person name="Hua S.X."/>
        </authorList>
    </citation>
    <scope>NUCLEOTIDE SEQUENCE [LARGE SCALE GENOMIC DNA]</scope>
    <source>
        <strain evidence="10 11">MUT 4182</strain>
    </source>
</reference>
<organism evidence="10 11">
    <name type="scientific">Tulasnella calospora MUT 4182</name>
    <dbReference type="NCBI Taxonomy" id="1051891"/>
    <lineage>
        <taxon>Eukaryota</taxon>
        <taxon>Fungi</taxon>
        <taxon>Dikarya</taxon>
        <taxon>Basidiomycota</taxon>
        <taxon>Agaricomycotina</taxon>
        <taxon>Agaricomycetes</taxon>
        <taxon>Cantharellales</taxon>
        <taxon>Tulasnellaceae</taxon>
        <taxon>Tulasnella</taxon>
    </lineage>
</organism>
<dbReference type="HOGENOM" id="CLU_547413_0_0_1"/>
<dbReference type="GO" id="GO:0008270">
    <property type="term" value="F:zinc ion binding"/>
    <property type="evidence" value="ECO:0007669"/>
    <property type="project" value="UniProtKB-KW"/>
</dbReference>
<dbReference type="GO" id="GO:0016020">
    <property type="term" value="C:membrane"/>
    <property type="evidence" value="ECO:0007669"/>
    <property type="project" value="UniProtKB-SubCell"/>
</dbReference>
<reference evidence="11" key="2">
    <citation type="submission" date="2015-01" db="EMBL/GenBank/DDBJ databases">
        <title>Evolutionary Origins and Diversification of the Mycorrhizal Mutualists.</title>
        <authorList>
            <consortium name="DOE Joint Genome Institute"/>
            <consortium name="Mycorrhizal Genomics Consortium"/>
            <person name="Kohler A."/>
            <person name="Kuo A."/>
            <person name="Nagy L.G."/>
            <person name="Floudas D."/>
            <person name="Copeland A."/>
            <person name="Barry K.W."/>
            <person name="Cichocki N."/>
            <person name="Veneault-Fourrey C."/>
            <person name="LaButti K."/>
            <person name="Lindquist E.A."/>
            <person name="Lipzen A."/>
            <person name="Lundell T."/>
            <person name="Morin E."/>
            <person name="Murat C."/>
            <person name="Riley R."/>
            <person name="Ohm R."/>
            <person name="Sun H."/>
            <person name="Tunlid A."/>
            <person name="Henrissat B."/>
            <person name="Grigoriev I.V."/>
            <person name="Hibbett D.S."/>
            <person name="Martin F."/>
        </authorList>
    </citation>
    <scope>NUCLEOTIDE SEQUENCE [LARGE SCALE GENOMIC DNA]</scope>
    <source>
        <strain evidence="11">MUT 4182</strain>
    </source>
</reference>
<keyword evidence="4" id="KW-0863">Zinc-finger</keyword>
<evidence type="ECO:0000313" key="10">
    <source>
        <dbReference type="EMBL" id="KIO17722.1"/>
    </source>
</evidence>
<dbReference type="STRING" id="1051891.A0A0C3L868"/>
<dbReference type="InterPro" id="IPR013083">
    <property type="entry name" value="Znf_RING/FYVE/PHD"/>
</dbReference>
<dbReference type="EMBL" id="KN823350">
    <property type="protein sequence ID" value="KIO17722.1"/>
    <property type="molecule type" value="Genomic_DNA"/>
</dbReference>
<keyword evidence="5" id="KW-0862">Zinc</keyword>
<gene>
    <name evidence="10" type="ORF">M407DRAFT_246665</name>
</gene>
<feature type="compositionally biased region" description="Polar residues" evidence="8">
    <location>
        <begin position="1"/>
        <end position="12"/>
    </location>
</feature>
<sequence>MDSSGSTITPDQLQPPPRKNKWNKNRLPGVNDVRNKVCWICREDEASELPRRRKWVHACGCSLVAHQSCLLLWMAMQPPGPDVMKCPQCKTAFEVTSPKNKTLSMLEFFHKQVSRGARFTSVFVLTASILGLSTSYGFQCLRWFIGRDVANLIVGGEHPRNWRLIAFVQLPLIPFSLLLSHTRAAFLPVLPFILATPLNHQTSSPYPEIIYPGNPIPDILTFPPSPPLLLALFPMVRHVYRQAHSKVVKWLVRDHLGLHVPPASPGGAQVNDAAPGPVALDEHGEPIEWGFEQNVREMAARELDRNEPITVDMDVIARTFVGNLMLPPLSALFGEVLRGISNHSAVLKSFLGIRDVNSFMDSAGVAGLNLDGAFIPAGLASMMKIGLGVRRKTYADFDPVWWRNAIGLSLFIVARDAFSLWRKYLTVNNDKKRLIANKPFVNVDYDELDLIID</sequence>
<keyword evidence="3" id="KW-0479">Metal-binding</keyword>
<evidence type="ECO:0000313" key="11">
    <source>
        <dbReference type="Proteomes" id="UP000054248"/>
    </source>
</evidence>
<keyword evidence="7" id="KW-0472">Membrane</keyword>
<evidence type="ECO:0000256" key="8">
    <source>
        <dbReference type="SAM" id="MobiDB-lite"/>
    </source>
</evidence>
<keyword evidence="2" id="KW-0812">Transmembrane</keyword>
<dbReference type="InterPro" id="IPR011016">
    <property type="entry name" value="Znf_RING-CH"/>
</dbReference>
<evidence type="ECO:0000256" key="7">
    <source>
        <dbReference type="ARBA" id="ARBA00023136"/>
    </source>
</evidence>
<name>A0A0C3L868_9AGAM</name>
<evidence type="ECO:0000256" key="4">
    <source>
        <dbReference type="ARBA" id="ARBA00022771"/>
    </source>
</evidence>
<evidence type="ECO:0000256" key="2">
    <source>
        <dbReference type="ARBA" id="ARBA00022692"/>
    </source>
</evidence>
<dbReference type="SUPFAM" id="SSF57850">
    <property type="entry name" value="RING/U-box"/>
    <property type="match status" value="1"/>
</dbReference>